<dbReference type="Gene3D" id="1.50.10.10">
    <property type="match status" value="1"/>
</dbReference>
<feature type="domain" description="Mannosylglycerate hydrolase MGH1-like glycoside hydrolase" evidence="1">
    <location>
        <begin position="731"/>
        <end position="902"/>
    </location>
</feature>
<dbReference type="GO" id="GO:0004573">
    <property type="term" value="F:Glc3Man9GlcNAc2 oligosaccharide glucosidase activity"/>
    <property type="evidence" value="ECO:0007669"/>
    <property type="project" value="InterPro"/>
</dbReference>
<dbReference type="InterPro" id="IPR012341">
    <property type="entry name" value="6hp_glycosidase-like_sf"/>
</dbReference>
<organism evidence="2 3">
    <name type="scientific">Lacipirellula limnantheis</name>
    <dbReference type="NCBI Taxonomy" id="2528024"/>
    <lineage>
        <taxon>Bacteria</taxon>
        <taxon>Pseudomonadati</taxon>
        <taxon>Planctomycetota</taxon>
        <taxon>Planctomycetia</taxon>
        <taxon>Pirellulales</taxon>
        <taxon>Lacipirellulaceae</taxon>
        <taxon>Lacipirellula</taxon>
    </lineage>
</organism>
<name>A0A517U4W0_9BACT</name>
<dbReference type="Pfam" id="PF22422">
    <property type="entry name" value="MGH1-like_GH"/>
    <property type="match status" value="2"/>
</dbReference>
<sequence length="919" mass="105677">MWEASPTPITRDLQLNVCCHVKSASETPPTGPTLAMPSAEQTRLTQGNAGDGDWRRWGPFLSDRAWGTVREDYSADGDAWNYFPHDHARSRAYRWNEDGLGGFCDQKQHLCLAVALWNERDPILKERMFGLSNPQGNHGEDVKEYYFFLDGTPTHSYMRMLYKYPQAAYPYEDLVKVNGERNQQQPEYELFDALEADFRANRYFDVTIEYAKASPEDILCRIIAVNRGPDAAPLHILPHLWYRNRWSWEVGAERPVIRVAGPMAAYTNADAIGERWWYVRSGDSRPVELLFTENETNFERLGEGPNRAAFVKDGFHERIAQGNAAAANDRQGSKLAGHIRFDVPSGGTSTVEVRFRAEPHAVPFGDFDQILSQRRGEADEFYHAILPAKLGPDERVVARQACAGLLWSKQFYHFDVFRWLKGDEPQPIPPAQRWQGRNHRWKELHNAEVILMPDTWEYPWYACWDLAFHCIAMARLDPWYAKKQLIRMGYEWYQHANGQFPAYEWNFDDVNPPVTAFAAWRVYQIEKEDTGHADLEFLKEIFQNEMLNFSFWINRKDSGGRDVFGGGFLGMDNIGCFDRDMPLPNGELLEQSDGTSWMAQYCIAMLTIAAELAKHDPFYQNMALKYFEHFLYIAHAMTNMDGQGIDLWDQEDQFFYDVVLMTDGTTHALKIQSMVGLVPLFAVLTAEPDRFAGLDLFVERAGWFLKHRPDLLRSVAPVAIPAANNSRLMAILTRERLTAVLQKMLDSEGFLSDYGIRSLSRYHRDHPFELKVDGHEFVVKYLPAESDSRLFGGNSNWRGPIWFPVNYMIVRALHEFYRHYGDDLKVEFPTGSGVMKNLEEVASEITGRLARIFLPDRTRNGRRAVWGENDYFATDPHWRDHIPFHEYFNGDTGAGVGASHQTGWTALIVSMLFEYGGQQ</sequence>
<dbReference type="InterPro" id="IPR004888">
    <property type="entry name" value="Glycoside_hydrolase_63"/>
</dbReference>
<dbReference type="GO" id="GO:0009311">
    <property type="term" value="P:oligosaccharide metabolic process"/>
    <property type="evidence" value="ECO:0007669"/>
    <property type="project" value="InterPro"/>
</dbReference>
<gene>
    <name evidence="2" type="ORF">I41_48020</name>
</gene>
<evidence type="ECO:0000313" key="3">
    <source>
        <dbReference type="Proteomes" id="UP000317909"/>
    </source>
</evidence>
<dbReference type="InterPro" id="IPR008928">
    <property type="entry name" value="6-hairpin_glycosidase_sf"/>
</dbReference>
<feature type="domain" description="Mannosylglycerate hydrolase MGH1-like glycoside hydrolase" evidence="1">
    <location>
        <begin position="458"/>
        <end position="703"/>
    </location>
</feature>
<dbReference type="KEGG" id="llh:I41_48020"/>
<proteinExistence type="predicted"/>
<dbReference type="PANTHER" id="PTHR10412:SF10">
    <property type="entry name" value="GLYCOSYL HYDROLASE FAMILY 63 C-TERMINAL DOMAIN-CONTAINING PROTEIN"/>
    <property type="match status" value="1"/>
</dbReference>
<dbReference type="EMBL" id="CP036339">
    <property type="protein sequence ID" value="QDT75590.1"/>
    <property type="molecule type" value="Genomic_DNA"/>
</dbReference>
<dbReference type="PANTHER" id="PTHR10412">
    <property type="entry name" value="MANNOSYL-OLIGOSACCHARIDE GLUCOSIDASE"/>
    <property type="match status" value="1"/>
</dbReference>
<evidence type="ECO:0000313" key="2">
    <source>
        <dbReference type="EMBL" id="QDT75590.1"/>
    </source>
</evidence>
<dbReference type="InterPro" id="IPR054491">
    <property type="entry name" value="MGH1-like_GH"/>
</dbReference>
<dbReference type="AlphaFoldDB" id="A0A517U4W0"/>
<reference evidence="2 3" key="1">
    <citation type="submission" date="2019-02" db="EMBL/GenBank/DDBJ databases">
        <title>Deep-cultivation of Planctomycetes and their phenomic and genomic characterization uncovers novel biology.</title>
        <authorList>
            <person name="Wiegand S."/>
            <person name="Jogler M."/>
            <person name="Boedeker C."/>
            <person name="Pinto D."/>
            <person name="Vollmers J."/>
            <person name="Rivas-Marin E."/>
            <person name="Kohn T."/>
            <person name="Peeters S.H."/>
            <person name="Heuer A."/>
            <person name="Rast P."/>
            <person name="Oberbeckmann S."/>
            <person name="Bunk B."/>
            <person name="Jeske O."/>
            <person name="Meyerdierks A."/>
            <person name="Storesund J.E."/>
            <person name="Kallscheuer N."/>
            <person name="Luecker S."/>
            <person name="Lage O.M."/>
            <person name="Pohl T."/>
            <person name="Merkel B.J."/>
            <person name="Hornburger P."/>
            <person name="Mueller R.-W."/>
            <person name="Bruemmer F."/>
            <person name="Labrenz M."/>
            <person name="Spormann A.M."/>
            <person name="Op den Camp H."/>
            <person name="Overmann J."/>
            <person name="Amann R."/>
            <person name="Jetten M.S.M."/>
            <person name="Mascher T."/>
            <person name="Medema M.H."/>
            <person name="Devos D.P."/>
            <person name="Kaster A.-K."/>
            <person name="Ovreas L."/>
            <person name="Rohde M."/>
            <person name="Galperin M.Y."/>
            <person name="Jogler C."/>
        </authorList>
    </citation>
    <scope>NUCLEOTIDE SEQUENCE [LARGE SCALE GENOMIC DNA]</scope>
    <source>
        <strain evidence="2 3">I41</strain>
    </source>
</reference>
<protein>
    <submittedName>
        <fullName evidence="2">Mannosyl oligosaccharide glucosidase</fullName>
    </submittedName>
</protein>
<evidence type="ECO:0000259" key="1">
    <source>
        <dbReference type="Pfam" id="PF22422"/>
    </source>
</evidence>
<dbReference type="Proteomes" id="UP000317909">
    <property type="component" value="Chromosome"/>
</dbReference>
<dbReference type="SUPFAM" id="SSF48208">
    <property type="entry name" value="Six-hairpin glycosidases"/>
    <property type="match status" value="1"/>
</dbReference>
<accession>A0A517U4W0</accession>
<keyword evidence="3" id="KW-1185">Reference proteome</keyword>